<evidence type="ECO:0000256" key="1">
    <source>
        <dbReference type="SAM" id="MobiDB-lite"/>
    </source>
</evidence>
<sequence length="79" mass="8490">MKANKSEGKSRIYFPHRDSSSRKPPTPSPPSPPTQPPPPPSQPSSSSLPIRGHPFIAAKHGITTEPPALTDHLPEPQVI</sequence>
<protein>
    <submittedName>
        <fullName evidence="2">Uncharacterized protein</fullName>
    </submittedName>
</protein>
<feature type="region of interest" description="Disordered" evidence="1">
    <location>
        <begin position="1"/>
        <end position="79"/>
    </location>
</feature>
<dbReference type="EMBL" id="VSRR010103825">
    <property type="protein sequence ID" value="MPC95871.1"/>
    <property type="molecule type" value="Genomic_DNA"/>
</dbReference>
<gene>
    <name evidence="2" type="ORF">E2C01_091100</name>
</gene>
<comment type="caution">
    <text evidence="2">The sequence shown here is derived from an EMBL/GenBank/DDBJ whole genome shotgun (WGS) entry which is preliminary data.</text>
</comment>
<name>A0A5B7JD42_PORTR</name>
<dbReference type="Proteomes" id="UP000324222">
    <property type="component" value="Unassembled WGS sequence"/>
</dbReference>
<proteinExistence type="predicted"/>
<organism evidence="2 3">
    <name type="scientific">Portunus trituberculatus</name>
    <name type="common">Swimming crab</name>
    <name type="synonym">Neptunus trituberculatus</name>
    <dbReference type="NCBI Taxonomy" id="210409"/>
    <lineage>
        <taxon>Eukaryota</taxon>
        <taxon>Metazoa</taxon>
        <taxon>Ecdysozoa</taxon>
        <taxon>Arthropoda</taxon>
        <taxon>Crustacea</taxon>
        <taxon>Multicrustacea</taxon>
        <taxon>Malacostraca</taxon>
        <taxon>Eumalacostraca</taxon>
        <taxon>Eucarida</taxon>
        <taxon>Decapoda</taxon>
        <taxon>Pleocyemata</taxon>
        <taxon>Brachyura</taxon>
        <taxon>Eubrachyura</taxon>
        <taxon>Portunoidea</taxon>
        <taxon>Portunidae</taxon>
        <taxon>Portuninae</taxon>
        <taxon>Portunus</taxon>
    </lineage>
</organism>
<keyword evidence="3" id="KW-1185">Reference proteome</keyword>
<dbReference type="AlphaFoldDB" id="A0A5B7JD42"/>
<feature type="compositionally biased region" description="Basic and acidic residues" evidence="1">
    <location>
        <begin position="1"/>
        <end position="21"/>
    </location>
</feature>
<accession>A0A5B7JD42</accession>
<evidence type="ECO:0000313" key="3">
    <source>
        <dbReference type="Proteomes" id="UP000324222"/>
    </source>
</evidence>
<evidence type="ECO:0000313" key="2">
    <source>
        <dbReference type="EMBL" id="MPC95871.1"/>
    </source>
</evidence>
<feature type="compositionally biased region" description="Pro residues" evidence="1">
    <location>
        <begin position="24"/>
        <end position="42"/>
    </location>
</feature>
<reference evidence="2 3" key="1">
    <citation type="submission" date="2019-05" db="EMBL/GenBank/DDBJ databases">
        <title>Another draft genome of Portunus trituberculatus and its Hox gene families provides insights of decapod evolution.</title>
        <authorList>
            <person name="Jeong J.-H."/>
            <person name="Song I."/>
            <person name="Kim S."/>
            <person name="Choi T."/>
            <person name="Kim D."/>
            <person name="Ryu S."/>
            <person name="Kim W."/>
        </authorList>
    </citation>
    <scope>NUCLEOTIDE SEQUENCE [LARGE SCALE GENOMIC DNA]</scope>
    <source>
        <tissue evidence="2">Muscle</tissue>
    </source>
</reference>